<proteinExistence type="predicted"/>
<reference evidence="3 4" key="1">
    <citation type="journal article" date="2006" name="Science">
        <title>Phytophthora genome sequences uncover evolutionary origins and mechanisms of pathogenesis.</title>
        <authorList>
            <person name="Tyler B.M."/>
            <person name="Tripathy S."/>
            <person name="Zhang X."/>
            <person name="Dehal P."/>
            <person name="Jiang R.H."/>
            <person name="Aerts A."/>
            <person name="Arredondo F.D."/>
            <person name="Baxter L."/>
            <person name="Bensasson D."/>
            <person name="Beynon J.L."/>
            <person name="Chapman J."/>
            <person name="Damasceno C.M."/>
            <person name="Dorrance A.E."/>
            <person name="Dou D."/>
            <person name="Dickerman A.W."/>
            <person name="Dubchak I.L."/>
            <person name="Garbelotto M."/>
            <person name="Gijzen M."/>
            <person name="Gordon S.G."/>
            <person name="Govers F."/>
            <person name="Grunwald N.J."/>
            <person name="Huang W."/>
            <person name="Ivors K.L."/>
            <person name="Jones R.W."/>
            <person name="Kamoun S."/>
            <person name="Krampis K."/>
            <person name="Lamour K.H."/>
            <person name="Lee M.K."/>
            <person name="McDonald W.H."/>
            <person name="Medina M."/>
            <person name="Meijer H.J."/>
            <person name="Nordberg E.K."/>
            <person name="Maclean D.J."/>
            <person name="Ospina-Giraldo M.D."/>
            <person name="Morris P.F."/>
            <person name="Phuntumart V."/>
            <person name="Putnam N.H."/>
            <person name="Rash S."/>
            <person name="Rose J.K."/>
            <person name="Sakihama Y."/>
            <person name="Salamov A.A."/>
            <person name="Savidor A."/>
            <person name="Scheuring C.F."/>
            <person name="Smith B.M."/>
            <person name="Sobral B.W."/>
            <person name="Terry A."/>
            <person name="Torto-Alalibo T.A."/>
            <person name="Win J."/>
            <person name="Xu Z."/>
            <person name="Zhang H."/>
            <person name="Grigoriev I.V."/>
            <person name="Rokhsar D.S."/>
            <person name="Boore J.L."/>
        </authorList>
    </citation>
    <scope>NUCLEOTIDE SEQUENCE [LARGE SCALE GENOMIC DNA]</scope>
    <source>
        <strain evidence="3 4">P6497</strain>
    </source>
</reference>
<feature type="signal peptide" evidence="2">
    <location>
        <begin position="1"/>
        <end position="17"/>
    </location>
</feature>
<dbReference type="KEGG" id="psoj:PHYSODRAFT_259632"/>
<dbReference type="AlphaFoldDB" id="G4Z223"/>
<sequence length="274" mass="30933">MMLCRCIFLALVSSAFVLENVALGASDLPLVFFHGATMTFEAGNNFEANLTAEAAQWRRCRSVAAPEAVREVVANNSAFDDGYIFIGHSQGGLIARGVIEEMDDYKVKRFISLAGLQNAATVFNYGPEDYYGKMQKDFVLYSVENPGVQGLHSHFNCVYDQHCRKSNFLKVEQAHFFASSADTVIKPWQNSLFGRYSEVDTIEEIQTKFMNLTMVDMKDTIEYTSDTFGLRTMDERGGLFLREIANVTHLCWVLDEGNCEWVTVYDQHIYPALV</sequence>
<dbReference type="PANTHER" id="PTHR11247:SF8">
    <property type="entry name" value="PALMITOYL-PROTEIN THIOESTERASE 1"/>
    <property type="match status" value="1"/>
</dbReference>
<dbReference type="SMR" id="G4Z223"/>
<evidence type="ECO:0000256" key="2">
    <source>
        <dbReference type="SAM" id="SignalP"/>
    </source>
</evidence>
<evidence type="ECO:0000256" key="1">
    <source>
        <dbReference type="ARBA" id="ARBA00022801"/>
    </source>
</evidence>
<organism evidence="3 4">
    <name type="scientific">Phytophthora sojae (strain P6497)</name>
    <name type="common">Soybean stem and root rot agent</name>
    <name type="synonym">Phytophthora megasperma f. sp. glycines</name>
    <dbReference type="NCBI Taxonomy" id="1094619"/>
    <lineage>
        <taxon>Eukaryota</taxon>
        <taxon>Sar</taxon>
        <taxon>Stramenopiles</taxon>
        <taxon>Oomycota</taxon>
        <taxon>Peronosporomycetes</taxon>
        <taxon>Peronosporales</taxon>
        <taxon>Peronosporaceae</taxon>
        <taxon>Phytophthora</taxon>
    </lineage>
</organism>
<name>G4Z223_PHYSP</name>
<dbReference type="EMBL" id="JH159153">
    <property type="protein sequence ID" value="EGZ20714.1"/>
    <property type="molecule type" value="Genomic_DNA"/>
</dbReference>
<protein>
    <submittedName>
        <fullName evidence="3">Uncharacterized protein</fullName>
    </submittedName>
</protein>
<dbReference type="SUPFAM" id="SSF53474">
    <property type="entry name" value="alpha/beta-Hydrolases"/>
    <property type="match status" value="1"/>
</dbReference>
<keyword evidence="1" id="KW-0378">Hydrolase</keyword>
<dbReference type="STRING" id="1094619.G4Z223"/>
<dbReference type="Proteomes" id="UP000002640">
    <property type="component" value="Unassembled WGS sequence"/>
</dbReference>
<evidence type="ECO:0000313" key="3">
    <source>
        <dbReference type="EMBL" id="EGZ20714.1"/>
    </source>
</evidence>
<dbReference type="Gene3D" id="3.40.50.1820">
    <property type="entry name" value="alpha/beta hydrolase"/>
    <property type="match status" value="1"/>
</dbReference>
<dbReference type="GO" id="GO:0005764">
    <property type="term" value="C:lysosome"/>
    <property type="evidence" value="ECO:0007669"/>
    <property type="project" value="TreeGrafter"/>
</dbReference>
<dbReference type="PANTHER" id="PTHR11247">
    <property type="entry name" value="PALMITOYL-PROTEIN THIOESTERASE/DOLICHYLDIPHOSPHATASE 1"/>
    <property type="match status" value="1"/>
</dbReference>
<dbReference type="RefSeq" id="XP_009523431.1">
    <property type="nucleotide sequence ID" value="XM_009525136.1"/>
</dbReference>
<gene>
    <name evidence="3" type="ORF">PHYSODRAFT_259632</name>
</gene>
<dbReference type="OMA" id="ITHISWI"/>
<dbReference type="InParanoid" id="G4Z223"/>
<keyword evidence="2" id="KW-0732">Signal</keyword>
<evidence type="ECO:0000313" key="4">
    <source>
        <dbReference type="Proteomes" id="UP000002640"/>
    </source>
</evidence>
<feature type="chain" id="PRO_5003472077" evidence="2">
    <location>
        <begin position="18"/>
        <end position="274"/>
    </location>
</feature>
<dbReference type="Pfam" id="PF02089">
    <property type="entry name" value="Palm_thioest"/>
    <property type="match status" value="2"/>
</dbReference>
<keyword evidence="4" id="KW-1185">Reference proteome</keyword>
<accession>G4Z223</accession>
<dbReference type="GO" id="GO:0016790">
    <property type="term" value="F:thiolester hydrolase activity"/>
    <property type="evidence" value="ECO:0007669"/>
    <property type="project" value="TreeGrafter"/>
</dbReference>
<dbReference type="GeneID" id="20639099"/>
<dbReference type="InterPro" id="IPR029058">
    <property type="entry name" value="AB_hydrolase_fold"/>
</dbReference>